<organism evidence="1 2">
    <name type="scientific">Ammoniphilus oxalaticus</name>
    <dbReference type="NCBI Taxonomy" id="66863"/>
    <lineage>
        <taxon>Bacteria</taxon>
        <taxon>Bacillati</taxon>
        <taxon>Bacillota</taxon>
        <taxon>Bacilli</taxon>
        <taxon>Bacillales</taxon>
        <taxon>Paenibacillaceae</taxon>
        <taxon>Aneurinibacillus group</taxon>
        <taxon>Ammoniphilus</taxon>
    </lineage>
</organism>
<reference evidence="1 2" key="1">
    <citation type="submission" date="2016-08" db="EMBL/GenBank/DDBJ databases">
        <title>Novel Firmicute Genomes.</title>
        <authorList>
            <person name="Poppleton D.I."/>
            <person name="Gribaldo S."/>
        </authorList>
    </citation>
    <scope>NUCLEOTIDE SEQUENCE [LARGE SCALE GENOMIC DNA]</scope>
    <source>
        <strain evidence="1 2">RAOx-1</strain>
    </source>
</reference>
<dbReference type="AlphaFoldDB" id="A0A419SMR1"/>
<sequence length="168" mass="19554">MQHHLYLLKNEASDTLTTYTYRFDDHTFSPANQVLTRLFRQMILAVESELTLLEAEYIDHQMVQLVGLKRAQEILALLGANKQNIVENKKENIVLSRSFRVPLTAEALHYFKRIQDLEELSAYRLCSDQTVKVEVYFAKEMKASFTGQEEERFLQLIADESLPIRVLS</sequence>
<dbReference type="OrthoDB" id="2476376at2"/>
<dbReference type="Proteomes" id="UP000284219">
    <property type="component" value="Unassembled WGS sequence"/>
</dbReference>
<proteinExistence type="predicted"/>
<gene>
    <name evidence="1" type="ORF">BEP19_00760</name>
</gene>
<evidence type="ECO:0000313" key="1">
    <source>
        <dbReference type="EMBL" id="RKD25509.1"/>
    </source>
</evidence>
<protein>
    <submittedName>
        <fullName evidence="1">Uncharacterized protein</fullName>
    </submittedName>
</protein>
<comment type="caution">
    <text evidence="1">The sequence shown here is derived from an EMBL/GenBank/DDBJ whole genome shotgun (WGS) entry which is preliminary data.</text>
</comment>
<name>A0A419SMR1_9BACL</name>
<accession>A0A419SMR1</accession>
<dbReference type="EMBL" id="MCHY01000006">
    <property type="protein sequence ID" value="RKD25509.1"/>
    <property type="molecule type" value="Genomic_DNA"/>
</dbReference>
<evidence type="ECO:0000313" key="2">
    <source>
        <dbReference type="Proteomes" id="UP000284219"/>
    </source>
</evidence>
<dbReference type="RefSeq" id="WP_120188178.1">
    <property type="nucleotide sequence ID" value="NZ_MCHY01000006.1"/>
</dbReference>
<keyword evidence="2" id="KW-1185">Reference proteome</keyword>